<dbReference type="GO" id="GO:0009338">
    <property type="term" value="C:exodeoxyribonuclease V complex"/>
    <property type="evidence" value="ECO:0007669"/>
    <property type="project" value="InterPro"/>
</dbReference>
<comment type="caution">
    <text evidence="12">The sequence shown here is derived from an EMBL/GenBank/DDBJ whole genome shotgun (WGS) entry which is preliminary data.</text>
</comment>
<reference evidence="12 13" key="1">
    <citation type="submission" date="2015-03" db="EMBL/GenBank/DDBJ databases">
        <title>Draft genome sequences of two protease-producing strains of Arsukibacterium isolated from two cold and alkaline environments.</title>
        <authorList>
            <person name="Lylloff J.E."/>
            <person name="Skov L.B."/>
            <person name="Jepsen M."/>
            <person name="Hallin P.F."/>
            <person name="Sorensen S.J."/>
            <person name="Stougaard P."/>
            <person name="Glaring M.A."/>
        </authorList>
    </citation>
    <scope>NUCLEOTIDE SEQUENCE [LARGE SCALE GENOMIC DNA]</scope>
    <source>
        <strain evidence="12 13">GCM72</strain>
    </source>
</reference>
<accession>A0A0M2V5Q8</accession>
<dbReference type="Gene3D" id="3.40.50.300">
    <property type="entry name" value="P-loop containing nucleotide triphosphate hydrolases"/>
    <property type="match status" value="2"/>
</dbReference>
<evidence type="ECO:0000256" key="7">
    <source>
        <dbReference type="ARBA" id="ARBA00022840"/>
    </source>
</evidence>
<evidence type="ECO:0000256" key="2">
    <source>
        <dbReference type="ARBA" id="ARBA00022741"/>
    </source>
</evidence>
<dbReference type="PANTHER" id="PTHR30591">
    <property type="entry name" value="RECBCD ENZYME SUBUNIT RECC"/>
    <property type="match status" value="1"/>
</dbReference>
<dbReference type="GO" id="GO:0000724">
    <property type="term" value="P:double-strand break repair via homologous recombination"/>
    <property type="evidence" value="ECO:0007669"/>
    <property type="project" value="UniProtKB-UniRule"/>
</dbReference>
<protein>
    <recommendedName>
        <fullName evidence="10">RecBCD enzyme subunit RecC</fullName>
    </recommendedName>
    <alternativeName>
        <fullName evidence="10">Exonuclease V subunit RecC</fullName>
        <shortName evidence="10">ExoV subunit RecC</shortName>
    </alternativeName>
    <alternativeName>
        <fullName evidence="10">Helicase/nuclease RecBCD subunit RecC</fullName>
    </alternativeName>
</protein>
<evidence type="ECO:0000313" key="12">
    <source>
        <dbReference type="EMBL" id="KKO46182.1"/>
    </source>
</evidence>
<evidence type="ECO:0000256" key="9">
    <source>
        <dbReference type="ARBA" id="ARBA00023204"/>
    </source>
</evidence>
<dbReference type="GO" id="GO:0003678">
    <property type="term" value="F:DNA helicase activity"/>
    <property type="evidence" value="ECO:0007669"/>
    <property type="project" value="UniProtKB-UniRule"/>
</dbReference>
<dbReference type="SUPFAM" id="SSF52540">
    <property type="entry name" value="P-loop containing nucleoside triphosphate hydrolases"/>
    <property type="match status" value="2"/>
</dbReference>
<comment type="miscellaneous">
    <text evidence="10">In the RecBCD complex, RecB has a slow 3'-5' helicase, an exonuclease activity and loads RecA onto ssDNA, RecD has a fast 5'-3' helicase activity, while RecC stimulates the ATPase and processivity of the RecB helicase and contributes to recognition of the Chi site.</text>
</comment>
<evidence type="ECO:0000256" key="4">
    <source>
        <dbReference type="ARBA" id="ARBA00022801"/>
    </source>
</evidence>
<keyword evidence="4 10" id="KW-0378">Hydrolase</keyword>
<dbReference type="GO" id="GO:0008854">
    <property type="term" value="F:exodeoxyribonuclease V activity"/>
    <property type="evidence" value="ECO:0007669"/>
    <property type="project" value="InterPro"/>
</dbReference>
<dbReference type="PATRIC" id="fig|336831.14.peg.1404"/>
<comment type="similarity">
    <text evidence="10">Belongs to the RecC family.</text>
</comment>
<evidence type="ECO:0000256" key="3">
    <source>
        <dbReference type="ARBA" id="ARBA00022763"/>
    </source>
</evidence>
<dbReference type="AlphaFoldDB" id="A0A0M2V5Q8"/>
<evidence type="ECO:0000256" key="8">
    <source>
        <dbReference type="ARBA" id="ARBA00023125"/>
    </source>
</evidence>
<dbReference type="RefSeq" id="WP_046557041.1">
    <property type="nucleotide sequence ID" value="NZ_LAHO01000005.1"/>
</dbReference>
<proteinExistence type="inferred from homology"/>
<dbReference type="InterPro" id="IPR027417">
    <property type="entry name" value="P-loop_NTPase"/>
</dbReference>
<evidence type="ECO:0000256" key="5">
    <source>
        <dbReference type="ARBA" id="ARBA00022806"/>
    </source>
</evidence>
<name>A0A0M2V5Q8_9GAMM</name>
<feature type="domain" description="RecC C-terminal" evidence="11">
    <location>
        <begin position="851"/>
        <end position="1090"/>
    </location>
</feature>
<dbReference type="PIRSF" id="PIRSF000980">
    <property type="entry name" value="RecC"/>
    <property type="match status" value="1"/>
</dbReference>
<dbReference type="SUPFAM" id="SSF52980">
    <property type="entry name" value="Restriction endonuclease-like"/>
    <property type="match status" value="1"/>
</dbReference>
<dbReference type="Proteomes" id="UP000034228">
    <property type="component" value="Unassembled WGS sequence"/>
</dbReference>
<dbReference type="InterPro" id="IPR041500">
    <property type="entry name" value="RecC_C"/>
</dbReference>
<keyword evidence="5 10" id="KW-0347">Helicase</keyword>
<keyword evidence="9 10" id="KW-0234">DNA repair</keyword>
<keyword evidence="3 10" id="KW-0227">DNA damage</keyword>
<dbReference type="NCBIfam" id="TIGR01450">
    <property type="entry name" value="recC"/>
    <property type="match status" value="1"/>
</dbReference>
<dbReference type="Pfam" id="PF17946">
    <property type="entry name" value="RecC_C"/>
    <property type="match status" value="1"/>
</dbReference>
<dbReference type="Gene3D" id="1.10.10.160">
    <property type="match status" value="1"/>
</dbReference>
<gene>
    <name evidence="10" type="primary">recC</name>
    <name evidence="12" type="ORF">WG68_07485</name>
</gene>
<dbReference type="OrthoDB" id="9762834at2"/>
<evidence type="ECO:0000256" key="6">
    <source>
        <dbReference type="ARBA" id="ARBA00022839"/>
    </source>
</evidence>
<keyword evidence="6 10" id="KW-0269">Exonuclease</keyword>
<organism evidence="12 13">
    <name type="scientific">Arsukibacterium ikkense</name>
    <dbReference type="NCBI Taxonomy" id="336831"/>
    <lineage>
        <taxon>Bacteria</taxon>
        <taxon>Pseudomonadati</taxon>
        <taxon>Pseudomonadota</taxon>
        <taxon>Gammaproteobacteria</taxon>
        <taxon>Chromatiales</taxon>
        <taxon>Chromatiaceae</taxon>
        <taxon>Arsukibacterium</taxon>
    </lineage>
</organism>
<dbReference type="InterPro" id="IPR013986">
    <property type="entry name" value="DExx_box_DNA_helicase_dom_sf"/>
</dbReference>
<dbReference type="PANTHER" id="PTHR30591:SF1">
    <property type="entry name" value="RECBCD ENZYME SUBUNIT RECC"/>
    <property type="match status" value="1"/>
</dbReference>
<dbReference type="GO" id="GO:0003677">
    <property type="term" value="F:DNA binding"/>
    <property type="evidence" value="ECO:0007669"/>
    <property type="project" value="UniProtKB-UniRule"/>
</dbReference>
<dbReference type="InterPro" id="IPR006697">
    <property type="entry name" value="RecC"/>
</dbReference>
<dbReference type="EMBL" id="LAHO01000005">
    <property type="protein sequence ID" value="KKO46182.1"/>
    <property type="molecule type" value="Genomic_DNA"/>
</dbReference>
<evidence type="ECO:0000313" key="13">
    <source>
        <dbReference type="Proteomes" id="UP000034228"/>
    </source>
</evidence>
<dbReference type="InterPro" id="IPR011335">
    <property type="entry name" value="Restrct_endonuc-II-like"/>
</dbReference>
<comment type="function">
    <text evidence="10">A helicase/nuclease that prepares dsDNA breaks (DSB) for recombinational DNA repair. Binds to DSBs and unwinds DNA via a highly rapid and processive ATP-dependent bidirectional helicase activity. Unwinds dsDNA until it encounters a Chi (crossover hotspot instigator) sequence from the 3' direction. Cuts ssDNA a few nucleotides 3' to the Chi site. The properties and activities of the enzyme are changed at Chi. The Chi-altered holoenzyme produces a long 3'-ssDNA overhang and facilitates RecA-binding to the ssDNA for homologous DNA recombination and repair. Holoenzyme degrades any linearized DNA that is unable to undergo homologous recombination. In the holoenzyme this subunit recognizes the wild-type Chi sequence, and when added to isolated RecB increases its ATP-dependent helicase processivity.</text>
</comment>
<dbReference type="HAMAP" id="MF_01486">
    <property type="entry name" value="RecC"/>
    <property type="match status" value="1"/>
</dbReference>
<keyword evidence="8 10" id="KW-0238">DNA-binding</keyword>
<dbReference type="Pfam" id="PF04257">
    <property type="entry name" value="Exonuc_V_gamma"/>
    <property type="match status" value="1"/>
</dbReference>
<keyword evidence="2 10" id="KW-0547">Nucleotide-binding</keyword>
<dbReference type="Gene3D" id="1.10.10.990">
    <property type="match status" value="1"/>
</dbReference>
<evidence type="ECO:0000256" key="1">
    <source>
        <dbReference type="ARBA" id="ARBA00022722"/>
    </source>
</evidence>
<comment type="subunit">
    <text evidence="10">Heterotrimer of RecB, RecC and RecD. All subunits contribute to DNA-binding.</text>
</comment>
<evidence type="ECO:0000256" key="10">
    <source>
        <dbReference type="HAMAP-Rule" id="MF_01486"/>
    </source>
</evidence>
<dbReference type="Gene3D" id="3.40.50.10930">
    <property type="match status" value="1"/>
</dbReference>
<keyword evidence="7 10" id="KW-0067">ATP-binding</keyword>
<dbReference type="GO" id="GO:0005524">
    <property type="term" value="F:ATP binding"/>
    <property type="evidence" value="ECO:0007669"/>
    <property type="project" value="UniProtKB-UniRule"/>
</dbReference>
<keyword evidence="1 10" id="KW-0540">Nuclease</keyword>
<keyword evidence="13" id="KW-1185">Reference proteome</keyword>
<evidence type="ECO:0000259" key="11">
    <source>
        <dbReference type="Pfam" id="PF17946"/>
    </source>
</evidence>
<sequence>MSQASLLQPGFLVVHANAPEQLRALVVNWLQRYPLAPLESEQILVQSNGIAQWLKLALASEPDAPEPGCGIAAAIDVQLPGRFIWQLYRQVLGREQITERSAYSRELLRWHLLSLLPQLPDKPCFAPLKHFYADDPSLIRTYQLAEQLAALFDQYQVYRADWLNLWQQQQDQLLNARGQRTALKPEQQWQSELWRLLHARISEQQLGDSRAEIHQRFIDKLATLSATEAIKLLPRRLIIFGISAMPQQSLQVLSAIAPFCQVLLAVHNPCQHYWADIISEKELLRAERHRQPYKAGMPPNIREEQLHGHAQPLLASWGRQGRDYIRLLDEFDETAQFKNLFVNQRIDLFQPPEANHLLGMLQHDIYDLRAVQDSQQHWPPIAATDQSIQFHLAHSAMREVEILHDQLLAAFEQDHSLTPRDIMVMVPDISGYAPLIQAVFAALKPEDPRYIPFTIADLPPGTEQPLFKAVEQLMALAQSRFQLSDILDLLEVPAVRQRFAIEETAVPLLHQWLQAAGARWGLDATQRQSLDLPAGLHQFSWQFALDRMLLGFATGPVSEAEQHSDGWHGIEPFTDISGLEASIIGPLYQLLARLKHYWQLLQQPHSAAQWQLLLSSMLQDFIQPELTDEQALLALLNEALDEWYSHCQQAGLNTLLPAQIVAESWLKLVAQPGVQQKFLSGGVTFATLLPMRAIPFRQICLLGMNDGAFPRQQPRQDFDLMQADLRPGDRSRREDDRYLLLEALLSARDRLYISWVGRSVHDNSERAPSMLIGQLRDHLALCWRAASEPVDISIKQQDLLAQLTTEHPLQPFSPRYFSQTEPALFSYQHEWLAETAPATLTEPLSVWQPTEPISLRQLSDFVRDPVKSFFTQRLTIWLGQAELSGDNDEAFALDGLARWQLQQQLMTRVQQALADEQPLVSAVNQALAQMQRRGALGVGAAASLHAQQLAEPVLALAGRLKQLQHAYPISQKAQAVHWQYQTLELQDWLSQLRLNSSGQQCQLLLSASALVRDRKYQWRHLVLPWLSHLLANTLQPCQSIVLSQAGELHFAELTATAAAAKLDQLLGYYLQAHQAPWPLELECAMLYLQQTDSGKLSSEQILQQCEKRYQGDSYNPGIVQHNPYLQRLFPDFKQLARHGDFMRLAEQLYRPLLHAVTQADAVGAAE</sequence>
<dbReference type="STRING" id="336831.WG68_07485"/>